<sequence>MSELSQQHPFVHVYPQQKARQSTIIKGNTEGLCALINALISAIAHPDRNGVAELFCGDAEPYEVIINLVKTHDELSPLPYQNLQS</sequence>
<name>A0A2N6LP60_9CYAN</name>
<gene>
    <name evidence="1" type="ORF">CEN46_01295</name>
</gene>
<comment type="caution">
    <text evidence="1">The sequence shown here is derived from an EMBL/GenBank/DDBJ whole genome shotgun (WGS) entry which is preliminary data.</text>
</comment>
<reference evidence="1 2" key="1">
    <citation type="submission" date="2017-07" db="EMBL/GenBank/DDBJ databases">
        <title>Genomes of Fischerella (Mastigocladus) sp. strains.</title>
        <authorList>
            <person name="Miller S.R."/>
        </authorList>
    </citation>
    <scope>NUCLEOTIDE SEQUENCE [LARGE SCALE GENOMIC DNA]</scope>
    <source>
        <strain evidence="1 2">CCMEE 5318</strain>
    </source>
</reference>
<dbReference type="AlphaFoldDB" id="A0A2N6LP60"/>
<evidence type="ECO:0000313" key="1">
    <source>
        <dbReference type="EMBL" id="PMB27528.1"/>
    </source>
</evidence>
<protein>
    <submittedName>
        <fullName evidence="1">Uncharacterized protein</fullName>
    </submittedName>
</protein>
<proteinExistence type="predicted"/>
<dbReference type="EMBL" id="NMQE01000030">
    <property type="protein sequence ID" value="PMB27528.1"/>
    <property type="molecule type" value="Genomic_DNA"/>
</dbReference>
<evidence type="ECO:0000313" key="2">
    <source>
        <dbReference type="Proteomes" id="UP000235081"/>
    </source>
</evidence>
<organism evidence="1 2">
    <name type="scientific">Fischerella thermalis CCMEE 5318</name>
    <dbReference type="NCBI Taxonomy" id="2019666"/>
    <lineage>
        <taxon>Bacteria</taxon>
        <taxon>Bacillati</taxon>
        <taxon>Cyanobacteriota</taxon>
        <taxon>Cyanophyceae</taxon>
        <taxon>Nostocales</taxon>
        <taxon>Hapalosiphonaceae</taxon>
        <taxon>Fischerella</taxon>
    </lineage>
</organism>
<dbReference type="RefSeq" id="WP_102180127.1">
    <property type="nucleotide sequence ID" value="NZ_NMQE01000030.1"/>
</dbReference>
<dbReference type="Proteomes" id="UP000235081">
    <property type="component" value="Unassembled WGS sequence"/>
</dbReference>
<accession>A0A2N6LP60</accession>